<dbReference type="PROSITE" id="PS50878">
    <property type="entry name" value="RT_POL"/>
    <property type="match status" value="1"/>
</dbReference>
<dbReference type="SUPFAM" id="SSF54001">
    <property type="entry name" value="Cysteine proteinases"/>
    <property type="match status" value="1"/>
</dbReference>
<dbReference type="Gene3D" id="1.25.40.10">
    <property type="entry name" value="Tetratricopeptide repeat domain"/>
    <property type="match status" value="3"/>
</dbReference>
<gene>
    <name evidence="5" type="ORF">AK812_SmicGene28557</name>
</gene>
<dbReference type="InterPro" id="IPR000477">
    <property type="entry name" value="RT_dom"/>
</dbReference>
<evidence type="ECO:0000256" key="3">
    <source>
        <dbReference type="SAM" id="MobiDB-lite"/>
    </source>
</evidence>
<evidence type="ECO:0000313" key="5">
    <source>
        <dbReference type="EMBL" id="OLP89928.1"/>
    </source>
</evidence>
<reference evidence="5 6" key="1">
    <citation type="submission" date="2016-02" db="EMBL/GenBank/DDBJ databases">
        <title>Genome analysis of coral dinoflagellate symbionts highlights evolutionary adaptations to a symbiotic lifestyle.</title>
        <authorList>
            <person name="Aranda M."/>
            <person name="Li Y."/>
            <person name="Liew Y.J."/>
            <person name="Baumgarten S."/>
            <person name="Simakov O."/>
            <person name="Wilson M."/>
            <person name="Piel J."/>
            <person name="Ashoor H."/>
            <person name="Bougouffa S."/>
            <person name="Bajic V.B."/>
            <person name="Ryu T."/>
            <person name="Ravasi T."/>
            <person name="Bayer T."/>
            <person name="Micklem G."/>
            <person name="Kim H."/>
            <person name="Bhak J."/>
            <person name="Lajeunesse T.C."/>
            <person name="Voolstra C.R."/>
        </authorList>
    </citation>
    <scope>NUCLEOTIDE SEQUENCE [LARGE SCALE GENOMIC DNA]</scope>
    <source>
        <strain evidence="5 6">CCMP2467</strain>
    </source>
</reference>
<dbReference type="Gene3D" id="3.90.70.10">
    <property type="entry name" value="Cysteine proteinases"/>
    <property type="match status" value="1"/>
</dbReference>
<feature type="region of interest" description="Disordered" evidence="3">
    <location>
        <begin position="902"/>
        <end position="1047"/>
    </location>
</feature>
<dbReference type="InterPro" id="IPR011990">
    <property type="entry name" value="TPR-like_helical_dom_sf"/>
</dbReference>
<dbReference type="PROSITE" id="PS51375">
    <property type="entry name" value="PPR"/>
    <property type="match status" value="1"/>
</dbReference>
<feature type="repeat" description="PPR" evidence="2">
    <location>
        <begin position="1774"/>
        <end position="1808"/>
    </location>
</feature>
<keyword evidence="6" id="KW-1185">Reference proteome</keyword>
<dbReference type="Pfam" id="PF00078">
    <property type="entry name" value="RVT_1"/>
    <property type="match status" value="1"/>
</dbReference>
<dbReference type="Pfam" id="PF13812">
    <property type="entry name" value="PPR_3"/>
    <property type="match status" value="2"/>
</dbReference>
<evidence type="ECO:0000313" key="6">
    <source>
        <dbReference type="Proteomes" id="UP000186817"/>
    </source>
</evidence>
<accession>A0A1Q9D426</accession>
<dbReference type="CDD" id="cd02257">
    <property type="entry name" value="Peptidase_C19"/>
    <property type="match status" value="1"/>
</dbReference>
<dbReference type="EMBL" id="LSRX01000737">
    <property type="protein sequence ID" value="OLP89928.1"/>
    <property type="molecule type" value="Genomic_DNA"/>
</dbReference>
<name>A0A1Q9D426_SYMMI</name>
<feature type="compositionally biased region" description="Basic and acidic residues" evidence="3">
    <location>
        <begin position="991"/>
        <end position="1017"/>
    </location>
</feature>
<keyword evidence="1" id="KW-0677">Repeat</keyword>
<proteinExistence type="predicted"/>
<protein>
    <submittedName>
        <fullName evidence="5">Pentatricopeptide repeat-containing protein, chloroplastic</fullName>
    </submittedName>
</protein>
<dbReference type="InterPro" id="IPR002885">
    <property type="entry name" value="PPR_rpt"/>
</dbReference>
<feature type="domain" description="Reverse transcriptase" evidence="4">
    <location>
        <begin position="428"/>
        <end position="696"/>
    </location>
</feature>
<feature type="compositionally biased region" description="Basic and acidic residues" evidence="3">
    <location>
        <begin position="1032"/>
        <end position="1047"/>
    </location>
</feature>
<feature type="compositionally biased region" description="Basic and acidic residues" evidence="3">
    <location>
        <begin position="947"/>
        <end position="963"/>
    </location>
</feature>
<dbReference type="OrthoDB" id="418335at2759"/>
<evidence type="ECO:0000256" key="2">
    <source>
        <dbReference type="PROSITE-ProRule" id="PRU00708"/>
    </source>
</evidence>
<evidence type="ECO:0000259" key="4">
    <source>
        <dbReference type="PROSITE" id="PS50878"/>
    </source>
</evidence>
<dbReference type="Proteomes" id="UP000186817">
    <property type="component" value="Unassembled WGS sequence"/>
</dbReference>
<evidence type="ECO:0000256" key="1">
    <source>
        <dbReference type="ARBA" id="ARBA00022737"/>
    </source>
</evidence>
<dbReference type="InterPro" id="IPR038765">
    <property type="entry name" value="Papain-like_cys_pep_sf"/>
</dbReference>
<dbReference type="PANTHER" id="PTHR47447">
    <property type="entry name" value="OS03G0856100 PROTEIN"/>
    <property type="match status" value="1"/>
</dbReference>
<comment type="caution">
    <text evidence="5">The sequence shown here is derived from an EMBL/GenBank/DDBJ whole genome shotgun (WGS) entry which is preliminary data.</text>
</comment>
<sequence>MPRSLASSVTEDSYGSSSTSSKDDTDDEVSPVPGAMALCSDDEDFLASDGEDAQAAELGCRSPQPEIVALEEREHHFQLKRQSFVEELLKGLCWKQLERELKEKFSIKQASAQLREYRKGHGRDSARTLLSNVLEHLSPERRGDLEHMSAALRCMLETDMQANDLEWLEQLPRGPMPDRLVAMQFFQRAIYSSLLEQAGAADAAMVAHLSTELASNTFYRPAMRLLWPLLSSRQQLEVQQWFFRFAAHMDEQPRPEPASSSSGPRACDNDAASAELLFLFLLFFQADDRSVLRLWSNKKLRFARLLQEASESAPGLQRVYQILRAFAPKTPKRRLQLRAANGMPLCIADTVEVIRSFYDDLFHQPHSDLPHMHPPDHPLQIELGEFQASLATLPAGKALPPAEAPSLLWRLASDTLSGRLLPAVNHWLAHMYLPPPSEWHVADVCLLPKPHKPVAGPETLRPISLLHPVAKALATIINGRIKPNLLQLVDGLPQFSYLEGRSVQDALDRAMAHCTKVRSILNAQRQNVHLKKQGHAPSPCRGGITLSLDLQQAFDLMPRDRLLEAMQLAGIDYSLQYAIMQLHFHAQMRVTHGSQSAVIDTANGVRQGCGLAPSLWCLFTCLILQYVSQQVALSDTTAYADDFLFQWIVNTPVQLDQACEHISFILRTFAHFGMKVSHTKTVVLMALKGPLAGSAARAHVRRDPQKGKCLRVALHNKIQGLAGQCSYMLLPIVAHHTYLGAKLSYTQPEALTLKERMRNSWAAFNRLLPTLRTTGLSLQQRVQVWRTCVYTCLLHSLDSVGFAPGGALIFRKHVVRQLRMLSKAPAHLTHESSEQLLSRLAVVDPVKHANVSPLLVAVHNLAVVLPSMEAPNQPIPTEADLISAEAQMKLMQNMMATTADPTQLGTAIPSGPPGPLGEFARPSQPSAEAPSRATSLPDSQAPAEMDTSSRDKRAASEGDRDEPTATGRPRIARETEEDQPDHSGKGYQKWPRLDSKGNTRESKDGFDWHRDHRETRSRPRPARQPSYWGGARRSERSKRADRNERSRDAEQALLNLCSALTNLSLRHEDQMSINRSQSNYIMFLQTKGMLTVVPEMVKGIQTWKEAREQQPGTITLPLRTFLMGNWLKLLRTRFEACLATEEARKQAMEMLVLDTSGAVPYLEWDAQAKAMKIKTDREPMTPDQILELIRQMEAMILAPHGIMRFHATRKLNWNVSGEVVPMMLELGIRTQEAHKLWEGFGRLSHSGVTRVVSTSLRGDKMGRSALANTVQRLSEELSGRWQGRQMHDAHITLLDEGSTWPLLLPAQLSTLEARTGAALTLQHLVDEWECSQAGLHGMTHAPEALLVQINRFEVSPEGTLKVDTPLQPDPYLMIPTYLHDLDHATPLALQYRRYCRVAAILHLGDSPHAGHYRAILYGDALGDFITDDNQCDEADIAPFPAAWPALSLLALLAGCVPSTEDTDVEVAVDTPPYSDVNFSPAQDQGFPARPKPMAKAKAAAAKAKAKAKVILLDDAFVPGARSELSVLCSGSWFSFAFEHEHATHFMFTRAAPQHEAGIKRATQHLASLGKSSLWEEVLQGLREVVAEGLEPNVVTYGVAISSCTRVSAWPLALQVANVIFSKGIEPSVVSGSSIVTACEKGNSWQDAVQAVNALRRGSLEPNAYGFGAAASACEKSAGNWSAALGLMVDMQRRGILPSLIFFNAMSSACEKACGNEGCSGPWQLGIWLLRHLPRLEILPDAISHNAAISACEKADAWEQALQVFVALRSFAAPTTTSCNAVISACSRGFRWDLALSIFDMQKEYSLKPDLITFSSLISAFEKGLQWQRALAVLCVLGWPYQPHRSSSEEVWPDLILCNSAISACEKGLQWRQALWILDALQKYGPSPDAVSYAAAISACAETLQWRWAVGLYAEGERRGLGLTLPAASAAVSAAGRARSWKVAIHFTHHVQGLDAGTVTMAADACAAFGQSSGLCPGPLPAALEDARWLFLQQLRSFGRAAGVRKKLQGHSVGAAGTGGPTGSMEYSKIKAAISAGTLPTNEADMLHAVAGVAI</sequence>
<feature type="compositionally biased region" description="Low complexity" evidence="3">
    <location>
        <begin position="7"/>
        <end position="20"/>
    </location>
</feature>
<dbReference type="NCBIfam" id="TIGR00756">
    <property type="entry name" value="PPR"/>
    <property type="match status" value="1"/>
</dbReference>
<dbReference type="PANTHER" id="PTHR47447:SF17">
    <property type="entry name" value="OS12G0638900 PROTEIN"/>
    <property type="match status" value="1"/>
</dbReference>
<feature type="region of interest" description="Disordered" evidence="3">
    <location>
        <begin position="1"/>
        <end position="36"/>
    </location>
</feature>
<organism evidence="5 6">
    <name type="scientific">Symbiodinium microadriaticum</name>
    <name type="common">Dinoflagellate</name>
    <name type="synonym">Zooxanthella microadriatica</name>
    <dbReference type="NCBI Taxonomy" id="2951"/>
    <lineage>
        <taxon>Eukaryota</taxon>
        <taxon>Sar</taxon>
        <taxon>Alveolata</taxon>
        <taxon>Dinophyceae</taxon>
        <taxon>Suessiales</taxon>
        <taxon>Symbiodiniaceae</taxon>
        <taxon>Symbiodinium</taxon>
    </lineage>
</organism>